<feature type="transmembrane region" description="Helical" evidence="6">
    <location>
        <begin position="6"/>
        <end position="24"/>
    </location>
</feature>
<protein>
    <recommendedName>
        <fullName evidence="7">ABC3 transporter permease C-terminal domain-containing protein</fullName>
    </recommendedName>
</protein>
<dbReference type="PANTHER" id="PTHR30572:SF18">
    <property type="entry name" value="ABC-TYPE MACROLIDE FAMILY EXPORT SYSTEM PERMEASE COMPONENT 2"/>
    <property type="match status" value="1"/>
</dbReference>
<dbReference type="eggNOG" id="COG0577">
    <property type="taxonomic scope" value="Bacteria"/>
</dbReference>
<dbReference type="GO" id="GO:0005886">
    <property type="term" value="C:plasma membrane"/>
    <property type="evidence" value="ECO:0007669"/>
    <property type="project" value="UniProtKB-SubCell"/>
</dbReference>
<dbReference type="PANTHER" id="PTHR30572">
    <property type="entry name" value="MEMBRANE COMPONENT OF TRANSPORTER-RELATED"/>
    <property type="match status" value="1"/>
</dbReference>
<name>F4C8Q0_SPHS2</name>
<dbReference type="InterPro" id="IPR003838">
    <property type="entry name" value="ABC3_permease_C"/>
</dbReference>
<accession>F4C8Q0</accession>
<evidence type="ECO:0000256" key="5">
    <source>
        <dbReference type="ARBA" id="ARBA00023136"/>
    </source>
</evidence>
<evidence type="ECO:0000256" key="1">
    <source>
        <dbReference type="ARBA" id="ARBA00004651"/>
    </source>
</evidence>
<evidence type="ECO:0000313" key="8">
    <source>
        <dbReference type="EMBL" id="ADZ80876.1"/>
    </source>
</evidence>
<feature type="transmembrane region" description="Helical" evidence="6">
    <location>
        <begin position="44"/>
        <end position="66"/>
    </location>
</feature>
<keyword evidence="2" id="KW-1003">Cell membrane</keyword>
<evidence type="ECO:0000256" key="2">
    <source>
        <dbReference type="ARBA" id="ARBA00022475"/>
    </source>
</evidence>
<feature type="domain" description="ABC3 transporter permease C-terminal" evidence="7">
    <location>
        <begin position="3"/>
        <end position="116"/>
    </location>
</feature>
<dbReference type="EMBL" id="CP002584">
    <property type="protein sequence ID" value="ADZ80876.1"/>
    <property type="molecule type" value="Genomic_DNA"/>
</dbReference>
<keyword evidence="3 6" id="KW-0812">Transmembrane</keyword>
<organism evidence="8">
    <name type="scientific">Sphingobacterium sp. (strain 21)</name>
    <dbReference type="NCBI Taxonomy" id="743722"/>
    <lineage>
        <taxon>Bacteria</taxon>
        <taxon>Pseudomonadati</taxon>
        <taxon>Bacteroidota</taxon>
        <taxon>Sphingobacteriia</taxon>
        <taxon>Sphingobacteriales</taxon>
        <taxon>Sphingobacteriaceae</taxon>
        <taxon>Sphingobacterium</taxon>
    </lineage>
</organism>
<evidence type="ECO:0000259" key="7">
    <source>
        <dbReference type="Pfam" id="PF02687"/>
    </source>
</evidence>
<comment type="subcellular location">
    <subcellularLocation>
        <location evidence="1">Cell membrane</location>
        <topology evidence="1">Multi-pass membrane protein</topology>
    </subcellularLocation>
</comment>
<gene>
    <name evidence="8" type="ordered locus">Sph21_4355</name>
</gene>
<feature type="transmembrane region" description="Helical" evidence="6">
    <location>
        <begin position="86"/>
        <end position="106"/>
    </location>
</feature>
<keyword evidence="4 6" id="KW-1133">Transmembrane helix</keyword>
<dbReference type="KEGG" id="shg:Sph21_4355"/>
<dbReference type="Pfam" id="PF02687">
    <property type="entry name" value="FtsX"/>
    <property type="match status" value="1"/>
</dbReference>
<keyword evidence="5 6" id="KW-0472">Membrane</keyword>
<reference evidence="8" key="1">
    <citation type="submission" date="2011-03" db="EMBL/GenBank/DDBJ databases">
        <title>Complete sequence of Sphingobacterium sp. 21.</title>
        <authorList>
            <consortium name="US DOE Joint Genome Institute"/>
            <person name="Lucas S."/>
            <person name="Copeland A."/>
            <person name="Lapidus A."/>
            <person name="Cheng J.-F."/>
            <person name="Goodwin L."/>
            <person name="Pitluck S."/>
            <person name="Davenport K."/>
            <person name="Detter J.C."/>
            <person name="Han C."/>
            <person name="Tapia R."/>
            <person name="Land M."/>
            <person name="Hauser L."/>
            <person name="Kyrpides N."/>
            <person name="Ivanova N."/>
            <person name="Ovchinnikova G."/>
            <person name="Pagani I."/>
            <person name="Siebers A.K."/>
            <person name="Allgaier M."/>
            <person name="Thelen M.P."/>
            <person name="Hugenholtz P."/>
            <person name="Woyke T."/>
        </authorList>
    </citation>
    <scope>NUCLEOTIDE SEQUENCE</scope>
    <source>
        <strain evidence="8">21</strain>
    </source>
</reference>
<dbReference type="OrthoDB" id="1451596at2"/>
<dbReference type="PATRIC" id="fig|743722.3.peg.4639"/>
<dbReference type="InterPro" id="IPR050250">
    <property type="entry name" value="Macrolide_Exporter_MacB"/>
</dbReference>
<dbReference type="AlphaFoldDB" id="F4C8Q0"/>
<dbReference type="STRING" id="743722.Sph21_4355"/>
<dbReference type="GO" id="GO:0022857">
    <property type="term" value="F:transmembrane transporter activity"/>
    <property type="evidence" value="ECO:0007669"/>
    <property type="project" value="TreeGrafter"/>
</dbReference>
<evidence type="ECO:0000256" key="6">
    <source>
        <dbReference type="SAM" id="Phobius"/>
    </source>
</evidence>
<proteinExistence type="predicted"/>
<evidence type="ECO:0000256" key="3">
    <source>
        <dbReference type="ARBA" id="ARBA00022692"/>
    </source>
</evidence>
<sequence>MGVFSVLVLLITCLGVLGLTTYTIHKRTKEIGIRKVLGASAPDIIGLLSFDFVKLIALALVVAVPITWYAMNNWLQNYALHIQIPWWVFGLVGLFAVGITILTLSYQTVKAAWMNPVESLKKE</sequence>
<evidence type="ECO:0000256" key="4">
    <source>
        <dbReference type="ARBA" id="ARBA00022989"/>
    </source>
</evidence>
<dbReference type="HOGENOM" id="CLU_104559_1_0_10"/>